<dbReference type="AlphaFoldDB" id="Q49974"/>
<dbReference type="PIR" id="T45200">
    <property type="entry name" value="T45200"/>
</dbReference>
<organism evidence="2">
    <name type="scientific">Mycobacterium leprae</name>
    <dbReference type="NCBI Taxonomy" id="1769"/>
    <lineage>
        <taxon>Bacteria</taxon>
        <taxon>Bacillati</taxon>
        <taxon>Actinomycetota</taxon>
        <taxon>Actinomycetes</taxon>
        <taxon>Mycobacteriales</taxon>
        <taxon>Mycobacteriaceae</taxon>
        <taxon>Mycobacterium</taxon>
    </lineage>
</organism>
<accession>Q49974</accession>
<sequence length="329" mass="36048">MLHRLDPGHRARRHRPRADQADSPRRLRPSRCRHSDRDRDPAGEFDRRSIRAAFALSLCGTTIPIRATAYLGRGCLRSTGMGSVNKVHMALLSRMLVLGPLDESCRRIRDVVISISIVHQQPRILGLAANWATSRSIFILILRVAAMIPTFPHAVVNGVRSPTRPQPHLTGCLPRLRTPLTAAPQSGSQASPWNYQHSTTYTYADTGDFLGPGDPVPGRLRPVTRAGARQPKSPFGRGERGPTCSTIFCLTIGAWMCQSSQRTESTGAPGGILMRKSPRYDAYHTNIAQVATELGRRDRPSTSPSQSRVSLAPAAICCCTQSWCCCGSH</sequence>
<evidence type="ECO:0000313" key="2">
    <source>
        <dbReference type="EMBL" id="AAA62884.1"/>
    </source>
</evidence>
<feature type="region of interest" description="Disordered" evidence="1">
    <location>
        <begin position="1"/>
        <end position="43"/>
    </location>
</feature>
<evidence type="ECO:0000256" key="1">
    <source>
        <dbReference type="SAM" id="MobiDB-lite"/>
    </source>
</evidence>
<protein>
    <submittedName>
        <fullName evidence="2">U1756u</fullName>
    </submittedName>
</protein>
<dbReference type="EMBL" id="U15180">
    <property type="protein sequence ID" value="AAA62884.1"/>
    <property type="molecule type" value="Genomic_DNA"/>
</dbReference>
<proteinExistence type="predicted"/>
<reference evidence="2" key="2">
    <citation type="submission" date="1995-05" db="EMBL/GenBank/DDBJ databases">
        <authorList>
            <person name="Smith D.R."/>
        </authorList>
    </citation>
    <scope>NUCLEOTIDE SEQUENCE</scope>
</reference>
<feature type="compositionally biased region" description="Basic and acidic residues" evidence="1">
    <location>
        <begin position="33"/>
        <end position="43"/>
    </location>
</feature>
<name>Q49974_MYCLR</name>
<reference evidence="2" key="1">
    <citation type="submission" date="1994-09" db="EMBL/GenBank/DDBJ databases">
        <authorList>
            <person name="Robison K"/>
        </authorList>
    </citation>
    <scope>NUCLEOTIDE SEQUENCE</scope>
</reference>